<dbReference type="SUPFAM" id="SSF111342">
    <property type="entry name" value="CbiD-like"/>
    <property type="match status" value="1"/>
</dbReference>
<evidence type="ECO:0000256" key="4">
    <source>
        <dbReference type="ARBA" id="ARBA00022691"/>
    </source>
</evidence>
<comment type="function">
    <text evidence="5">Catalyzes the methylation of C-1 in cobalt-precorrin-5B to form cobalt-precorrin-6A.</text>
</comment>
<dbReference type="Pfam" id="PF01888">
    <property type="entry name" value="CbiD"/>
    <property type="match status" value="1"/>
</dbReference>
<proteinExistence type="inferred from homology"/>
<protein>
    <recommendedName>
        <fullName evidence="5">Cobalt-precorrin-5B C(1)-methyltransferase</fullName>
        <ecNumber evidence="5">2.1.1.195</ecNumber>
    </recommendedName>
    <alternativeName>
        <fullName evidence="5">Cobalt-precorrin-6A synthase</fullName>
    </alternativeName>
</protein>
<dbReference type="EMBL" id="AP024485">
    <property type="protein sequence ID" value="BCS88562.1"/>
    <property type="molecule type" value="Genomic_DNA"/>
</dbReference>
<sequence length="363" mass="38807">MTKQLRTGRTTGTCAAAAAMAGTTVLLTGTFPTEVKVPLPPGGSLIVPIERIENDGDTVRVTVLKDGGDDPDATHECEIQAVVVLDNQTATPLTISVDGGVGVGRVTLPGLPVPVGEAAINPEPLKQIEQAVRSCAQSMETGHIAVLVEVPEGEHIAQKTMNSRLGIIGGISILGTQGVVKPFSHDSWKATIEKGLDVARAQGLTHIVFTTGRRSERFYQRTHPGLPDFAFIQVADFFEFAMQAAAERGFTHVSWSVFFGKLVKQAQGLRYTHAKTHAVDFGRLADWCAEVGVRACYMEDIRSANTAVQVLGLLTGEPERALLIQLLLKQATKAADQFAGGTCSVAYTVFDFEGHKLAESETD</sequence>
<evidence type="ECO:0000313" key="6">
    <source>
        <dbReference type="EMBL" id="BCS88562.1"/>
    </source>
</evidence>
<keyword evidence="7" id="KW-1185">Reference proteome</keyword>
<dbReference type="PIRSF" id="PIRSF026782">
    <property type="entry name" value="CbiD"/>
    <property type="match status" value="1"/>
</dbReference>
<organism evidence="6 7">
    <name type="scientific">Pseudodesulfovibrio sediminis</name>
    <dbReference type="NCBI Taxonomy" id="2810563"/>
    <lineage>
        <taxon>Bacteria</taxon>
        <taxon>Pseudomonadati</taxon>
        <taxon>Thermodesulfobacteriota</taxon>
        <taxon>Desulfovibrionia</taxon>
        <taxon>Desulfovibrionales</taxon>
        <taxon>Desulfovibrionaceae</taxon>
    </lineage>
</organism>
<evidence type="ECO:0000256" key="5">
    <source>
        <dbReference type="HAMAP-Rule" id="MF_00787"/>
    </source>
</evidence>
<evidence type="ECO:0000256" key="2">
    <source>
        <dbReference type="ARBA" id="ARBA00022603"/>
    </source>
</evidence>
<dbReference type="Gene3D" id="3.30.2110.10">
    <property type="entry name" value="CbiD-like"/>
    <property type="match status" value="1"/>
</dbReference>
<comment type="catalytic activity">
    <reaction evidence="5">
        <text>Co-precorrin-5B + S-adenosyl-L-methionine = Co-precorrin-6A + S-adenosyl-L-homocysteine</text>
        <dbReference type="Rhea" id="RHEA:26285"/>
        <dbReference type="ChEBI" id="CHEBI:57856"/>
        <dbReference type="ChEBI" id="CHEBI:59789"/>
        <dbReference type="ChEBI" id="CHEBI:60063"/>
        <dbReference type="ChEBI" id="CHEBI:60064"/>
        <dbReference type="EC" id="2.1.1.195"/>
    </reaction>
</comment>
<evidence type="ECO:0000313" key="7">
    <source>
        <dbReference type="Proteomes" id="UP001053296"/>
    </source>
</evidence>
<evidence type="ECO:0000256" key="1">
    <source>
        <dbReference type="ARBA" id="ARBA00022573"/>
    </source>
</evidence>
<dbReference type="PANTHER" id="PTHR35863:SF1">
    <property type="entry name" value="COBALT-PRECORRIN-5B C(1)-METHYLTRANSFERASE"/>
    <property type="match status" value="1"/>
</dbReference>
<keyword evidence="3 5" id="KW-0808">Transferase</keyword>
<dbReference type="PANTHER" id="PTHR35863">
    <property type="entry name" value="COBALT-PRECORRIN-5B C(1)-METHYLTRANSFERASE"/>
    <property type="match status" value="1"/>
</dbReference>
<dbReference type="NCBIfam" id="TIGR00312">
    <property type="entry name" value="cbiD"/>
    <property type="match status" value="1"/>
</dbReference>
<name>A0ABN6ET09_9BACT</name>
<dbReference type="HAMAP" id="MF_00787">
    <property type="entry name" value="CbiD"/>
    <property type="match status" value="1"/>
</dbReference>
<dbReference type="Proteomes" id="UP001053296">
    <property type="component" value="Chromosome"/>
</dbReference>
<keyword evidence="1 5" id="KW-0169">Cobalamin biosynthesis</keyword>
<evidence type="ECO:0000256" key="3">
    <source>
        <dbReference type="ARBA" id="ARBA00022679"/>
    </source>
</evidence>
<keyword evidence="2 5" id="KW-0489">Methyltransferase</keyword>
<dbReference type="InterPro" id="IPR002748">
    <property type="entry name" value="CbiD"/>
</dbReference>
<accession>A0ABN6ET09</accession>
<comment type="pathway">
    <text evidence="5">Cofactor biosynthesis; adenosylcobalamin biosynthesis; cob(II)yrinate a,c-diamide from sirohydrochlorin (anaerobic route): step 6/10.</text>
</comment>
<dbReference type="EC" id="2.1.1.195" evidence="5"/>
<dbReference type="RefSeq" id="WP_229590549.1">
    <property type="nucleotide sequence ID" value="NZ_AP024485.1"/>
</dbReference>
<keyword evidence="4 5" id="KW-0949">S-adenosyl-L-methionine</keyword>
<comment type="similarity">
    <text evidence="5">Belongs to the CbiD family.</text>
</comment>
<gene>
    <name evidence="5 6" type="primary">cbiD</name>
    <name evidence="6" type="ORF">PSDVSF_18040</name>
</gene>
<dbReference type="NCBIfam" id="NF000849">
    <property type="entry name" value="PRK00075.1-1"/>
    <property type="match status" value="1"/>
</dbReference>
<reference evidence="6" key="1">
    <citation type="journal article" date="2022" name="Arch. Microbiol.">
        <title>Pseudodesulfovibrio sediminis sp. nov., a mesophilic and neutrophilic sulfate-reducing bacterium isolated from sediment of a brackish lake.</title>
        <authorList>
            <person name="Takahashi A."/>
            <person name="Kojima H."/>
            <person name="Watanabe M."/>
            <person name="Fukui M."/>
        </authorList>
    </citation>
    <scope>NUCLEOTIDE SEQUENCE</scope>
    <source>
        <strain evidence="6">SF6</strain>
    </source>
</reference>
<dbReference type="InterPro" id="IPR036074">
    <property type="entry name" value="CbiD_sf"/>
</dbReference>